<dbReference type="PROSITE" id="PS50142">
    <property type="entry name" value="RNASE_3_2"/>
    <property type="match status" value="2"/>
</dbReference>
<dbReference type="Gene3D" id="1.10.1520.10">
    <property type="entry name" value="Ribonuclease III domain"/>
    <property type="match status" value="2"/>
</dbReference>
<dbReference type="InterPro" id="IPR044441">
    <property type="entry name" value="DICER_DSRM"/>
</dbReference>
<dbReference type="Pfam" id="PF20931">
    <property type="entry name" value="Dicer_platform"/>
    <property type="match status" value="1"/>
</dbReference>
<feature type="domain" description="RNase III" evidence="18">
    <location>
        <begin position="1411"/>
        <end position="1572"/>
    </location>
</feature>
<dbReference type="GO" id="GO:0003723">
    <property type="term" value="F:RNA binding"/>
    <property type="evidence" value="ECO:0007669"/>
    <property type="project" value="UniProtKB-UniRule"/>
</dbReference>
<dbReference type="GO" id="GO:0005634">
    <property type="term" value="C:nucleus"/>
    <property type="evidence" value="ECO:0007669"/>
    <property type="project" value="TreeGrafter"/>
</dbReference>
<keyword evidence="12" id="KW-0943">RNA-mediated gene silencing</keyword>
<dbReference type="PANTHER" id="PTHR14950">
    <property type="entry name" value="DICER-RELATED"/>
    <property type="match status" value="1"/>
</dbReference>
<keyword evidence="5" id="KW-0677">Repeat</keyword>
<dbReference type="GO" id="GO:0005737">
    <property type="term" value="C:cytoplasm"/>
    <property type="evidence" value="ECO:0007669"/>
    <property type="project" value="TreeGrafter"/>
</dbReference>
<evidence type="ECO:0000259" key="18">
    <source>
        <dbReference type="PROSITE" id="PS50142"/>
    </source>
</evidence>
<dbReference type="CDD" id="cd00593">
    <property type="entry name" value="RIBOc"/>
    <property type="match status" value="2"/>
</dbReference>
<protein>
    <submittedName>
        <fullName evidence="24">Endoribonuclease Dicer</fullName>
    </submittedName>
</protein>
<dbReference type="InterPro" id="IPR048512">
    <property type="entry name" value="Dicer_platform"/>
</dbReference>
<dbReference type="WBParaSite" id="TMUE_3000012653.1">
    <property type="protein sequence ID" value="TMUE_3000012653.1"/>
    <property type="gene ID" value="WBGene00294834"/>
</dbReference>
<dbReference type="GO" id="GO:0030422">
    <property type="term" value="P:siRNA processing"/>
    <property type="evidence" value="ECO:0007669"/>
    <property type="project" value="InterPro"/>
</dbReference>
<dbReference type="PROSITE" id="PS51327">
    <property type="entry name" value="DICER_DSRBF"/>
    <property type="match status" value="1"/>
</dbReference>
<comment type="cofactor">
    <cofactor evidence="1">
        <name>Mn(2+)</name>
        <dbReference type="ChEBI" id="CHEBI:29035"/>
    </cofactor>
</comment>
<dbReference type="STRING" id="70415.A0A5S6QZS4"/>
<evidence type="ECO:0000256" key="6">
    <source>
        <dbReference type="ARBA" id="ARBA00022741"/>
    </source>
</evidence>
<evidence type="ECO:0000256" key="1">
    <source>
        <dbReference type="ARBA" id="ARBA00001936"/>
    </source>
</evidence>
<evidence type="ECO:0000256" key="8">
    <source>
        <dbReference type="ARBA" id="ARBA00022806"/>
    </source>
</evidence>
<dbReference type="GO" id="GO:0046872">
    <property type="term" value="F:metal ion binding"/>
    <property type="evidence" value="ECO:0007669"/>
    <property type="project" value="UniProtKB-KW"/>
</dbReference>
<proteinExistence type="inferred from homology"/>
<dbReference type="PANTHER" id="PTHR14950:SF37">
    <property type="entry name" value="ENDORIBONUCLEASE DICER"/>
    <property type="match status" value="1"/>
</dbReference>
<keyword evidence="6" id="KW-0547">Nucleotide-binding</keyword>
<feature type="domain" description="DRBM" evidence="17">
    <location>
        <begin position="1627"/>
        <end position="1661"/>
    </location>
</feature>
<dbReference type="GO" id="GO:0004525">
    <property type="term" value="F:ribonuclease III activity"/>
    <property type="evidence" value="ECO:0007669"/>
    <property type="project" value="InterPro"/>
</dbReference>
<evidence type="ECO:0000259" key="20">
    <source>
        <dbReference type="PROSITE" id="PS51192"/>
    </source>
</evidence>
<evidence type="ECO:0000256" key="4">
    <source>
        <dbReference type="ARBA" id="ARBA00022723"/>
    </source>
</evidence>
<dbReference type="Proteomes" id="UP000046395">
    <property type="component" value="Unassembled WGS sequence"/>
</dbReference>
<dbReference type="SMART" id="SM00358">
    <property type="entry name" value="DSRM"/>
    <property type="match status" value="1"/>
</dbReference>
<evidence type="ECO:0000256" key="3">
    <source>
        <dbReference type="ARBA" id="ARBA00022722"/>
    </source>
</evidence>
<feature type="domain" description="PAZ" evidence="19">
    <location>
        <begin position="866"/>
        <end position="1003"/>
    </location>
</feature>
<evidence type="ECO:0000256" key="12">
    <source>
        <dbReference type="ARBA" id="ARBA00023158"/>
    </source>
</evidence>
<evidence type="ECO:0000259" key="21">
    <source>
        <dbReference type="PROSITE" id="PS51194"/>
    </source>
</evidence>
<evidence type="ECO:0000259" key="17">
    <source>
        <dbReference type="PROSITE" id="PS50137"/>
    </source>
</evidence>
<dbReference type="FunFam" id="3.40.50.300:FF:000628">
    <property type="entry name" value="Endoribonuclease Dicer"/>
    <property type="match status" value="1"/>
</dbReference>
<evidence type="ECO:0000256" key="13">
    <source>
        <dbReference type="ARBA" id="ARBA00023211"/>
    </source>
</evidence>
<dbReference type="PROSITE" id="PS50137">
    <property type="entry name" value="DS_RBD"/>
    <property type="match status" value="1"/>
</dbReference>
<keyword evidence="8" id="KW-0347">Helicase</keyword>
<keyword evidence="11 15" id="KW-0694">RNA-binding</keyword>
<dbReference type="Pfam" id="PF03368">
    <property type="entry name" value="Dicer_dimer"/>
    <property type="match status" value="1"/>
</dbReference>
<feature type="domain" description="Helicase C-terminal" evidence="21">
    <location>
        <begin position="372"/>
        <end position="565"/>
    </location>
</feature>
<keyword evidence="9" id="KW-0067">ATP-binding</keyword>
<dbReference type="PROSITE" id="PS51192">
    <property type="entry name" value="HELICASE_ATP_BIND_1"/>
    <property type="match status" value="1"/>
</dbReference>
<name>A0A5S6QZS4_TRIMR</name>
<evidence type="ECO:0000259" key="19">
    <source>
        <dbReference type="PROSITE" id="PS50821"/>
    </source>
</evidence>
<evidence type="ECO:0000256" key="2">
    <source>
        <dbReference type="ARBA" id="ARBA00001946"/>
    </source>
</evidence>
<organism evidence="23 24">
    <name type="scientific">Trichuris muris</name>
    <name type="common">Mouse whipworm</name>
    <dbReference type="NCBI Taxonomy" id="70415"/>
    <lineage>
        <taxon>Eukaryota</taxon>
        <taxon>Metazoa</taxon>
        <taxon>Ecdysozoa</taxon>
        <taxon>Nematoda</taxon>
        <taxon>Enoplea</taxon>
        <taxon>Dorylaimia</taxon>
        <taxon>Trichinellida</taxon>
        <taxon>Trichuridae</taxon>
        <taxon>Trichuris</taxon>
    </lineage>
</organism>
<dbReference type="CDD" id="cd18034">
    <property type="entry name" value="DEXHc_dicer"/>
    <property type="match status" value="1"/>
</dbReference>
<feature type="domain" description="RNase III" evidence="18">
    <location>
        <begin position="1231"/>
        <end position="1370"/>
    </location>
</feature>
<dbReference type="Gene3D" id="2.170.260.10">
    <property type="entry name" value="paz domain"/>
    <property type="match status" value="1"/>
</dbReference>
<dbReference type="SMART" id="SM00490">
    <property type="entry name" value="HELICc"/>
    <property type="match status" value="1"/>
</dbReference>
<comment type="cofactor">
    <cofactor evidence="2">
        <name>Mg(2+)</name>
        <dbReference type="ChEBI" id="CHEBI:18420"/>
    </cofactor>
</comment>
<dbReference type="Gene3D" id="3.30.160.380">
    <property type="entry name" value="Dicer dimerisation domain"/>
    <property type="match status" value="1"/>
</dbReference>
<evidence type="ECO:0000313" key="24">
    <source>
        <dbReference type="WBParaSite" id="TMUE_3000012653.1"/>
    </source>
</evidence>
<dbReference type="SUPFAM" id="SSF69065">
    <property type="entry name" value="RNase III domain-like"/>
    <property type="match status" value="2"/>
</dbReference>
<dbReference type="PROSITE" id="PS50821">
    <property type="entry name" value="PAZ"/>
    <property type="match status" value="1"/>
</dbReference>
<evidence type="ECO:0000256" key="16">
    <source>
        <dbReference type="SAM" id="MobiDB-lite"/>
    </source>
</evidence>
<dbReference type="GO" id="GO:0006309">
    <property type="term" value="P:apoptotic DNA fragmentation"/>
    <property type="evidence" value="ECO:0007669"/>
    <property type="project" value="TreeGrafter"/>
</dbReference>
<reference evidence="24" key="1">
    <citation type="submission" date="2019-12" db="UniProtKB">
        <authorList>
            <consortium name="WormBaseParasite"/>
        </authorList>
    </citation>
    <scope>IDENTIFICATION</scope>
</reference>
<dbReference type="InterPro" id="IPR001650">
    <property type="entry name" value="Helicase_C-like"/>
</dbReference>
<dbReference type="Pfam" id="PF20932">
    <property type="entry name" value="Dicer_dsRBD"/>
    <property type="match status" value="1"/>
</dbReference>
<dbReference type="PROSITE" id="PS00517">
    <property type="entry name" value="RNASE_3_1"/>
    <property type="match status" value="1"/>
</dbReference>
<feature type="compositionally biased region" description="Acidic residues" evidence="16">
    <location>
        <begin position="693"/>
        <end position="704"/>
    </location>
</feature>
<dbReference type="Pfam" id="PF00636">
    <property type="entry name" value="Ribonuclease_3"/>
    <property type="match status" value="2"/>
</dbReference>
<dbReference type="Gene3D" id="3.40.50.300">
    <property type="entry name" value="P-loop containing nucleotide triphosphate hydrolases"/>
    <property type="match status" value="2"/>
</dbReference>
<dbReference type="InterPro" id="IPR014720">
    <property type="entry name" value="dsRBD_dom"/>
</dbReference>
<dbReference type="Gene3D" id="3.30.160.20">
    <property type="match status" value="1"/>
</dbReference>
<keyword evidence="13" id="KW-0464">Manganese</keyword>
<keyword evidence="10" id="KW-0460">Magnesium</keyword>
<dbReference type="SMART" id="SM00949">
    <property type="entry name" value="PAZ"/>
    <property type="match status" value="1"/>
</dbReference>
<comment type="similarity">
    <text evidence="14 15">Belongs to the helicase family. Dicer subfamily.</text>
</comment>
<feature type="region of interest" description="Disordered" evidence="16">
    <location>
        <begin position="680"/>
        <end position="707"/>
    </location>
</feature>
<keyword evidence="4" id="KW-0479">Metal-binding</keyword>
<evidence type="ECO:0000256" key="11">
    <source>
        <dbReference type="ARBA" id="ARBA00022884"/>
    </source>
</evidence>
<dbReference type="GO" id="GO:0004386">
    <property type="term" value="F:helicase activity"/>
    <property type="evidence" value="ECO:0007669"/>
    <property type="project" value="UniProtKB-KW"/>
</dbReference>
<dbReference type="Pfam" id="PF00271">
    <property type="entry name" value="Helicase_C"/>
    <property type="match status" value="1"/>
</dbReference>
<dbReference type="Pfam" id="PF04851">
    <property type="entry name" value="ResIII"/>
    <property type="match status" value="1"/>
</dbReference>
<evidence type="ECO:0000256" key="15">
    <source>
        <dbReference type="PROSITE-ProRule" id="PRU00657"/>
    </source>
</evidence>
<dbReference type="InterPro" id="IPR038248">
    <property type="entry name" value="Dicer_dimer_sf"/>
</dbReference>
<dbReference type="GO" id="GO:0031054">
    <property type="term" value="P:pre-miRNA processing"/>
    <property type="evidence" value="ECO:0007669"/>
    <property type="project" value="InterPro"/>
</dbReference>
<keyword evidence="7" id="KW-0378">Hydrolase</keyword>
<keyword evidence="23" id="KW-1185">Reference proteome</keyword>
<evidence type="ECO:0000259" key="22">
    <source>
        <dbReference type="PROSITE" id="PS51327"/>
    </source>
</evidence>
<dbReference type="SUPFAM" id="SSF54768">
    <property type="entry name" value="dsRNA-binding domain-like"/>
    <property type="match status" value="1"/>
</dbReference>
<evidence type="ECO:0000256" key="7">
    <source>
        <dbReference type="ARBA" id="ARBA00022801"/>
    </source>
</evidence>
<dbReference type="Pfam" id="PF02170">
    <property type="entry name" value="PAZ"/>
    <property type="match status" value="1"/>
</dbReference>
<dbReference type="InterPro" id="IPR003100">
    <property type="entry name" value="PAZ_dom"/>
</dbReference>
<dbReference type="InterPro" id="IPR036389">
    <property type="entry name" value="RNase_III_sf"/>
</dbReference>
<dbReference type="GO" id="GO:0003677">
    <property type="term" value="F:DNA binding"/>
    <property type="evidence" value="ECO:0007669"/>
    <property type="project" value="InterPro"/>
</dbReference>
<evidence type="ECO:0000256" key="5">
    <source>
        <dbReference type="ARBA" id="ARBA00022737"/>
    </source>
</evidence>
<sequence>MVEEHNASVPLNGNGKTSDGEGNVKQSECMIARVYQEDLLQKALKRNIIIPLGTGTGKTYVAVMLLKEMAGPTMIPICKGGKRSVFLVDKVPLVKQQAEQIRMHSTLNVGEFYGAMGVDLWDKSVWEEKLEKYQVLVMTAQILRNLLVHGYASINLFNVMVFDECHHATKNHPYRQIMSRYSETQGSRPRVLGLTASVVNNHIMGPELKSQIDRLESVMCSTIETTEEIESYLKVARNAHVKVKVCMDDEDNSWTAWALPVKKIMTNLSSLYAKADADRKDTYVPTKALVLDMLSKAQMTFDKLGLWSTGMFFHRQYQILKQQLKAVSLSCETERMFLQSAICSVEAINVYLRDRVESLNSIGELEAMVTPRVLVLLQCLRNSNVSSTNGKAAPFCGIVFVTERYVAYQLKVLLEAVIKLDPDRYGHLKVGFIVGQSAMRWGPSNRVLVRQCRRQEETLRRFRHGDINLIISTSILEEGIDVPQCNTVIRFDPPPTFSSFVQSKGRARASDAEYVVIIQKALSHKFCAILKSYMEMEQALLRHQYEIMNAEEDRPLDHVSTDSLMPSYYGPAVNCVNGVEQAVVTLSTSLYVLNRYCMSLPCDRYATPLPRYDINSTTDSLGFTKFLATLLLPLNCPVKERITGPPMSNQKLAKMAVALKACELLHQRGQLSDNFLPISTSTESPSVGAAREEGEEEEEEEFVEFTEKSSARGCSHREVYRRKVPVSLSTRLRAQVPLFLYQLQVKVSIPLLEVTLGDVEVDGGSSETIGLLCGAPMPRVPKFEIFANDEPVSVNVVAQRRQVCLTEDQLKLLFELQFYMFSELLNFKSAFLRYDVEHADLAFCIVPLSKESDMGWSISWALVNKLFMHIQRRNVPPTDEERRNFVYDEARYINSIVVPWYHQRTDTEDFIQVVGVRRDLNPMSKCDFGDFRSFAEYYEKRQNIKIFNMHQPLLCGDYLQPRLNMIHQRFKGELRKTIFEAQSSVSLTYTGSMFVPELLYVHPFPCSLWFKLTCMPTILHRLRCLIIADELRSVVHTEAFSLDAQITEDHEWQPVDSSWYRLIGDAAREHKDWLTNRAPVSSSGAGQTNVGLLVELDGMDVSYLEKDSTSKEPSTIWNLHNELDDEELFFSFDALSTVFSNEQDDFGSECQSDVMDTVDSLNSSVMSAGPFSSYAPEWSKSGIPLENDFCEDVPGSNAGFYSSGSVAVGSFLSASIEGYPLWPELRDILLALTSTSAVDHFDLENAETLGDSFLKYAVTDYLFIKYPQKHQGQLTTLRQKEISNANLCRLGKQIGLGGMMVVNQFKPMVTWLPPGFVMLKDAASESNTASNEDPTCADEYLRSSEEQIISDKRIADCVEALIGVYVRSCGSVSALRFMEWLGLSVVSEDALAQPTVTSLTALNQTYERLQLGKFERILRYKFKNRAYLVQALTHNSYCRSVVLDSYERLEFLGDAVLDYLTTRFIYEKELYKSPGFMTDVRSALVNNTFFASMAVKYHYHKYCMFTSSALYLAIGSFVKFVTELNGDVNLNTELYLLNDFDDQEKDVEEFEVPKVLGDLFESVAGAIYLDSGCSLEAVWYVYYPMMKDQIGKCCESIPKSPVRQLLETGKTITFSSCFDRNINKMRVKVVIDGEHEFTGIGNSRWLAKNTAAKRALRYLRTLSNQDPTSGDCSALLTQ</sequence>
<dbReference type="SUPFAM" id="SSF52540">
    <property type="entry name" value="P-loop containing nucleoside triphosphate hydrolases"/>
    <property type="match status" value="1"/>
</dbReference>
<dbReference type="InterPro" id="IPR005034">
    <property type="entry name" value="Dicer_dimerisation"/>
</dbReference>
<dbReference type="GO" id="GO:0005524">
    <property type="term" value="F:ATP binding"/>
    <property type="evidence" value="ECO:0007669"/>
    <property type="project" value="UniProtKB-KW"/>
</dbReference>
<evidence type="ECO:0000256" key="10">
    <source>
        <dbReference type="ARBA" id="ARBA00022842"/>
    </source>
</evidence>
<accession>A0A5S6QZS4</accession>
<evidence type="ECO:0000256" key="14">
    <source>
        <dbReference type="ARBA" id="ARBA00035116"/>
    </source>
</evidence>
<evidence type="ECO:0000313" key="23">
    <source>
        <dbReference type="Proteomes" id="UP000046395"/>
    </source>
</evidence>
<feature type="region of interest" description="Disordered" evidence="16">
    <location>
        <begin position="1"/>
        <end position="23"/>
    </location>
</feature>
<dbReference type="PROSITE" id="PS51194">
    <property type="entry name" value="HELICASE_CTER"/>
    <property type="match status" value="1"/>
</dbReference>
<dbReference type="InterPro" id="IPR006935">
    <property type="entry name" value="Helicase/UvrB_N"/>
</dbReference>
<dbReference type="SMART" id="SM00535">
    <property type="entry name" value="RIBOc"/>
    <property type="match status" value="2"/>
</dbReference>
<dbReference type="InterPro" id="IPR027417">
    <property type="entry name" value="P-loop_NTPase"/>
</dbReference>
<dbReference type="InterPro" id="IPR014001">
    <property type="entry name" value="Helicase_ATP-bd"/>
</dbReference>
<feature type="domain" description="Helicase ATP-binding" evidence="20">
    <location>
        <begin position="39"/>
        <end position="216"/>
    </location>
</feature>
<keyword evidence="3" id="KW-0540">Nuclease</keyword>
<evidence type="ECO:0000256" key="9">
    <source>
        <dbReference type="ARBA" id="ARBA00022840"/>
    </source>
</evidence>
<dbReference type="SMART" id="SM00487">
    <property type="entry name" value="DEXDc"/>
    <property type="match status" value="1"/>
</dbReference>
<dbReference type="FunFam" id="1.10.1520.10:FF:000005">
    <property type="entry name" value="Putative endoribonuclease dicer"/>
    <property type="match status" value="1"/>
</dbReference>
<dbReference type="GO" id="GO:0004530">
    <property type="term" value="F:deoxyribonuclease I activity"/>
    <property type="evidence" value="ECO:0007669"/>
    <property type="project" value="TreeGrafter"/>
</dbReference>
<feature type="domain" description="Dicer dsRNA-binding fold" evidence="22">
    <location>
        <begin position="589"/>
        <end position="685"/>
    </location>
</feature>
<dbReference type="InterPro" id="IPR000999">
    <property type="entry name" value="RNase_III_dom"/>
</dbReference>